<organism evidence="3 4">
    <name type="scientific">Psylliodes chrysocephalus</name>
    <dbReference type="NCBI Taxonomy" id="3402493"/>
    <lineage>
        <taxon>Eukaryota</taxon>
        <taxon>Metazoa</taxon>
        <taxon>Ecdysozoa</taxon>
        <taxon>Arthropoda</taxon>
        <taxon>Hexapoda</taxon>
        <taxon>Insecta</taxon>
        <taxon>Pterygota</taxon>
        <taxon>Neoptera</taxon>
        <taxon>Endopterygota</taxon>
        <taxon>Coleoptera</taxon>
        <taxon>Polyphaga</taxon>
        <taxon>Cucujiformia</taxon>
        <taxon>Chrysomeloidea</taxon>
        <taxon>Chrysomelidae</taxon>
        <taxon>Galerucinae</taxon>
        <taxon>Alticini</taxon>
        <taxon>Psylliodes</taxon>
    </lineage>
</organism>
<keyword evidence="1" id="KW-1133">Transmembrane helix</keyword>
<keyword evidence="2" id="KW-0732">Signal</keyword>
<keyword evidence="4" id="KW-1185">Reference proteome</keyword>
<dbReference type="OrthoDB" id="6776351at2759"/>
<sequence>MIRICKFSRQYEGFCELKMNWCILVLMVFCLKLVSCQNDKDRESRDLAAWGGSWSIYPTMGSWSVQTRIPMTPEFADTSRDVGGKKGGKYRKKFKRFILPLLLAYKLKFFTLIPVLLGGLVLLTGATGLAGFFFALFAAVMGLKSSGSTHRAFRH</sequence>
<dbReference type="EMBL" id="OV651817">
    <property type="protein sequence ID" value="CAH1111153.1"/>
    <property type="molecule type" value="Genomic_DNA"/>
</dbReference>
<proteinExistence type="predicted"/>
<feature type="transmembrane region" description="Helical" evidence="1">
    <location>
        <begin position="97"/>
        <end position="117"/>
    </location>
</feature>
<evidence type="ECO:0000313" key="4">
    <source>
        <dbReference type="Proteomes" id="UP001153636"/>
    </source>
</evidence>
<feature type="chain" id="PRO_5040356062" evidence="2">
    <location>
        <begin position="37"/>
        <end position="155"/>
    </location>
</feature>
<dbReference type="InterPro" id="IPR012464">
    <property type="entry name" value="DUF1676"/>
</dbReference>
<dbReference type="Proteomes" id="UP001153636">
    <property type="component" value="Chromosome 5"/>
</dbReference>
<dbReference type="Pfam" id="PF07898">
    <property type="entry name" value="DUF1676"/>
    <property type="match status" value="1"/>
</dbReference>
<feature type="signal peptide" evidence="2">
    <location>
        <begin position="1"/>
        <end position="36"/>
    </location>
</feature>
<evidence type="ECO:0000256" key="1">
    <source>
        <dbReference type="SAM" id="Phobius"/>
    </source>
</evidence>
<dbReference type="AlphaFoldDB" id="A0A9P0GF32"/>
<evidence type="ECO:0000313" key="3">
    <source>
        <dbReference type="EMBL" id="CAH1111153.1"/>
    </source>
</evidence>
<evidence type="ECO:0000256" key="2">
    <source>
        <dbReference type="SAM" id="SignalP"/>
    </source>
</evidence>
<keyword evidence="1" id="KW-0812">Transmembrane</keyword>
<name>A0A9P0GF32_9CUCU</name>
<reference evidence="3" key="1">
    <citation type="submission" date="2022-01" db="EMBL/GenBank/DDBJ databases">
        <authorList>
            <person name="King R."/>
        </authorList>
    </citation>
    <scope>NUCLEOTIDE SEQUENCE</scope>
</reference>
<gene>
    <name evidence="3" type="ORF">PSYICH_LOCUS11307</name>
</gene>
<keyword evidence="1" id="KW-0472">Membrane</keyword>
<feature type="transmembrane region" description="Helical" evidence="1">
    <location>
        <begin position="123"/>
        <end position="143"/>
    </location>
</feature>
<accession>A0A9P0GF32</accession>
<protein>
    <submittedName>
        <fullName evidence="3">Uncharacterized protein</fullName>
    </submittedName>
</protein>